<name>A0AA38T9P5_9ASTR</name>
<feature type="domain" description="Reverse transcriptase" evidence="1">
    <location>
        <begin position="1"/>
        <end position="195"/>
    </location>
</feature>
<organism evidence="2 3">
    <name type="scientific">Centaurea solstitialis</name>
    <name type="common">yellow star-thistle</name>
    <dbReference type="NCBI Taxonomy" id="347529"/>
    <lineage>
        <taxon>Eukaryota</taxon>
        <taxon>Viridiplantae</taxon>
        <taxon>Streptophyta</taxon>
        <taxon>Embryophyta</taxon>
        <taxon>Tracheophyta</taxon>
        <taxon>Spermatophyta</taxon>
        <taxon>Magnoliopsida</taxon>
        <taxon>eudicotyledons</taxon>
        <taxon>Gunneridae</taxon>
        <taxon>Pentapetalae</taxon>
        <taxon>asterids</taxon>
        <taxon>campanulids</taxon>
        <taxon>Asterales</taxon>
        <taxon>Asteraceae</taxon>
        <taxon>Carduoideae</taxon>
        <taxon>Cardueae</taxon>
        <taxon>Centaureinae</taxon>
        <taxon>Centaurea</taxon>
    </lineage>
</organism>
<dbReference type="Proteomes" id="UP001172457">
    <property type="component" value="Chromosome 3"/>
</dbReference>
<dbReference type="PANTHER" id="PTHR33116">
    <property type="entry name" value="REVERSE TRANSCRIPTASE ZINC-BINDING DOMAIN-CONTAINING PROTEIN-RELATED-RELATED"/>
    <property type="match status" value="1"/>
</dbReference>
<dbReference type="InterPro" id="IPR000477">
    <property type="entry name" value="RT_dom"/>
</dbReference>
<keyword evidence="3" id="KW-1185">Reference proteome</keyword>
<dbReference type="InterPro" id="IPR043502">
    <property type="entry name" value="DNA/RNA_pol_sf"/>
</dbReference>
<dbReference type="AlphaFoldDB" id="A0AA38T9P5"/>
<proteinExistence type="predicted"/>
<accession>A0AA38T9P5</accession>
<evidence type="ECO:0000313" key="3">
    <source>
        <dbReference type="Proteomes" id="UP001172457"/>
    </source>
</evidence>
<comment type="caution">
    <text evidence="2">The sequence shown here is derived from an EMBL/GenBank/DDBJ whole genome shotgun (WGS) entry which is preliminary data.</text>
</comment>
<evidence type="ECO:0000259" key="1">
    <source>
        <dbReference type="PROSITE" id="PS50878"/>
    </source>
</evidence>
<dbReference type="EMBL" id="JARYMX010000003">
    <property type="protein sequence ID" value="KAJ9556044.1"/>
    <property type="molecule type" value="Genomic_DNA"/>
</dbReference>
<dbReference type="SUPFAM" id="SSF56672">
    <property type="entry name" value="DNA/RNA polymerases"/>
    <property type="match status" value="1"/>
</dbReference>
<evidence type="ECO:0000313" key="2">
    <source>
        <dbReference type="EMBL" id="KAJ9556044.1"/>
    </source>
</evidence>
<dbReference type="PROSITE" id="PS50878">
    <property type="entry name" value="RT_POL"/>
    <property type="match status" value="1"/>
</dbReference>
<dbReference type="Pfam" id="PF00078">
    <property type="entry name" value="RVT_1"/>
    <property type="match status" value="1"/>
</dbReference>
<protein>
    <recommendedName>
        <fullName evidence="1">Reverse transcriptase domain-containing protein</fullName>
    </recommendedName>
</protein>
<reference evidence="2" key="1">
    <citation type="submission" date="2023-03" db="EMBL/GenBank/DDBJ databases">
        <title>Chromosome-scale reference genome and RAD-based genetic map of yellow starthistle (Centaurea solstitialis) reveal putative structural variation and QTLs associated with invader traits.</title>
        <authorList>
            <person name="Reatini B."/>
            <person name="Cang F.A."/>
            <person name="Jiang Q."/>
            <person name="Mckibben M.T.W."/>
            <person name="Barker M.S."/>
            <person name="Rieseberg L.H."/>
            <person name="Dlugosch K.M."/>
        </authorList>
    </citation>
    <scope>NUCLEOTIDE SEQUENCE</scope>
    <source>
        <strain evidence="2">CAN-66</strain>
        <tissue evidence="2">Leaf</tissue>
    </source>
</reference>
<sequence length="439" mass="49491">MFLFKVDFEKAFDSVNWSFLFHTMEQMGFGSKWIGWIQGCLQSASISILVNGAPSKEFHMERGLRASPMVTPLEIDPIGDGLRQGDPLSPFLFLLAGEALQQMFLVACNSGLFKGLRLENSNRNLSLMQFADDALIIFVLTKILNSFHEVSGIRINLSKCNLYGIGVSDMEVKDVADRIGCKASHLPFIYLGLPVGSNMKKSASWTVVVEKVSKKLSSWKANSLSIGGRFILTQSVLYAVPLFFFSLFKAPPIILKALKSLRRKFFWGHSEDSTKLNWVAWKKILLAKSNGGLGIVSFKIRNEALLAKWIWRFFTSKEAIWKDVIVEFYGIGGGLSSPNPLTVKSTWAEIVNCCKGLKIAGQNFHSSFSRIHSKDSQALFWKELRVREGSTLMDCYPRLFALEKEKNALFKDRWKFSNGTWYGAWDWSRNLKGGALDDL</sequence>
<dbReference type="PANTHER" id="PTHR33116:SF77">
    <property type="entry name" value="RNA-DIRECTED DNA POLYMERASE"/>
    <property type="match status" value="1"/>
</dbReference>
<gene>
    <name evidence="2" type="ORF">OSB04_010658</name>
</gene>